<dbReference type="Gene3D" id="3.40.50.1000">
    <property type="entry name" value="HAD superfamily/HAD-like"/>
    <property type="match status" value="1"/>
</dbReference>
<dbReference type="InterPro" id="IPR036412">
    <property type="entry name" value="HAD-like_sf"/>
</dbReference>
<dbReference type="EMBL" id="CAFBLS010000159">
    <property type="protein sequence ID" value="CAB4880602.1"/>
    <property type="molecule type" value="Genomic_DNA"/>
</dbReference>
<dbReference type="InterPro" id="IPR023214">
    <property type="entry name" value="HAD_sf"/>
</dbReference>
<reference evidence="1" key="1">
    <citation type="submission" date="2020-05" db="EMBL/GenBank/DDBJ databases">
        <authorList>
            <person name="Chiriac C."/>
            <person name="Salcher M."/>
            <person name="Ghai R."/>
            <person name="Kavagutti S V."/>
        </authorList>
    </citation>
    <scope>NUCLEOTIDE SEQUENCE</scope>
</reference>
<dbReference type="PANTHER" id="PTHR46649:SF4">
    <property type="entry name" value="HALOACID DEHALOGENASE-LIKE HYDROLASE (HAD) SUPERFAMILY PROTEIN"/>
    <property type="match status" value="1"/>
</dbReference>
<dbReference type="InterPro" id="IPR041492">
    <property type="entry name" value="HAD_2"/>
</dbReference>
<dbReference type="PANTHER" id="PTHR46649">
    <property type="match status" value="1"/>
</dbReference>
<dbReference type="AlphaFoldDB" id="A0A6J7EBK0"/>
<name>A0A6J7EBK0_9ZZZZ</name>
<gene>
    <name evidence="1" type="ORF">UFOPK3402_01276</name>
</gene>
<sequence>MDAVVLSYEVGFVKPDLRIFQAALDAIECSADEALMVGDSGRDDSGGAGLGIRTLILPRTTGPVHGLGAVLALTGSSHQTLS</sequence>
<proteinExistence type="predicted"/>
<evidence type="ECO:0000313" key="1">
    <source>
        <dbReference type="EMBL" id="CAB4880602.1"/>
    </source>
</evidence>
<dbReference type="SUPFAM" id="SSF56784">
    <property type="entry name" value="HAD-like"/>
    <property type="match status" value="1"/>
</dbReference>
<accession>A0A6J7EBK0</accession>
<organism evidence="1">
    <name type="scientific">freshwater metagenome</name>
    <dbReference type="NCBI Taxonomy" id="449393"/>
    <lineage>
        <taxon>unclassified sequences</taxon>
        <taxon>metagenomes</taxon>
        <taxon>ecological metagenomes</taxon>
    </lineage>
</organism>
<dbReference type="Pfam" id="PF13419">
    <property type="entry name" value="HAD_2"/>
    <property type="match status" value="1"/>
</dbReference>
<protein>
    <submittedName>
        <fullName evidence="1">Unannotated protein</fullName>
    </submittedName>
</protein>